<keyword evidence="1" id="KW-0378">Hydrolase</keyword>
<evidence type="ECO:0000256" key="1">
    <source>
        <dbReference type="ARBA" id="ARBA00022801"/>
    </source>
</evidence>
<dbReference type="RefSeq" id="WP_338265212.1">
    <property type="nucleotide sequence ID" value="NZ_AP027271.1"/>
</dbReference>
<dbReference type="Proteomes" id="UP001307608">
    <property type="component" value="Chromosome"/>
</dbReference>
<sequence length="164" mass="17993">MSHPYDILPVLQGARFIFTPCPGTKEEDLVRSVATLKVAGTDAVISLLSNTELGMLGVAALGDEIQRHNMAWYQLPIEDDCAPQAPFFDVFELVKDDLQVRLDSGETIAIHCRGGTGRTGLMAAILLLEAGESWETVKNQIQSIRPKALTLAPHLAYIEQNYLD</sequence>
<accession>A0ABM8FCB8</accession>
<name>A0ABM8FCB8_9GAMM</name>
<evidence type="ECO:0000259" key="2">
    <source>
        <dbReference type="PROSITE" id="PS50056"/>
    </source>
</evidence>
<keyword evidence="4" id="KW-1185">Reference proteome</keyword>
<dbReference type="SUPFAM" id="SSF52799">
    <property type="entry name" value="(Phosphotyrosine protein) phosphatases II"/>
    <property type="match status" value="1"/>
</dbReference>
<proteinExistence type="predicted"/>
<dbReference type="EMBL" id="AP027271">
    <property type="protein sequence ID" value="BDX01837.1"/>
    <property type="molecule type" value="Genomic_DNA"/>
</dbReference>
<reference evidence="3 4" key="1">
    <citation type="submission" date="2023-01" db="EMBL/GenBank/DDBJ databases">
        <title>Complete genome sequence of Marinomonas pontica strain 200518_36.</title>
        <authorList>
            <person name="Ueki S."/>
            <person name="Gajardo G."/>
            <person name="Maruyama F."/>
        </authorList>
    </citation>
    <scope>NUCLEOTIDE SEQUENCE [LARGE SCALE GENOMIC DNA]</scope>
    <source>
        <strain evidence="3 4">200518_36</strain>
    </source>
</reference>
<evidence type="ECO:0000313" key="4">
    <source>
        <dbReference type="Proteomes" id="UP001307608"/>
    </source>
</evidence>
<dbReference type="InterPro" id="IPR000387">
    <property type="entry name" value="Tyr_Pase_dom"/>
</dbReference>
<dbReference type="Gene3D" id="3.90.190.10">
    <property type="entry name" value="Protein tyrosine phosphatase superfamily"/>
    <property type="match status" value="1"/>
</dbReference>
<organism evidence="3 4">
    <name type="scientific">Marinomonas pontica</name>
    <dbReference type="NCBI Taxonomy" id="264739"/>
    <lineage>
        <taxon>Bacteria</taxon>
        <taxon>Pseudomonadati</taxon>
        <taxon>Pseudomonadota</taxon>
        <taxon>Gammaproteobacteria</taxon>
        <taxon>Oceanospirillales</taxon>
        <taxon>Oceanospirillaceae</taxon>
        <taxon>Marinomonas</taxon>
    </lineage>
</organism>
<feature type="domain" description="Tyrosine specific protein phosphatases" evidence="2">
    <location>
        <begin position="88"/>
        <end position="156"/>
    </location>
</feature>
<dbReference type="PROSITE" id="PS00383">
    <property type="entry name" value="TYR_PHOSPHATASE_1"/>
    <property type="match status" value="1"/>
</dbReference>
<evidence type="ECO:0000313" key="3">
    <source>
        <dbReference type="EMBL" id="BDX01837.1"/>
    </source>
</evidence>
<dbReference type="InterPro" id="IPR016130">
    <property type="entry name" value="Tyr_Pase_AS"/>
</dbReference>
<dbReference type="InterPro" id="IPR057023">
    <property type="entry name" value="PTP-SAK"/>
</dbReference>
<protein>
    <submittedName>
        <fullName evidence="3">Phosphatase</fullName>
    </submittedName>
</protein>
<dbReference type="PROSITE" id="PS50056">
    <property type="entry name" value="TYR_PHOSPHATASE_2"/>
    <property type="match status" value="1"/>
</dbReference>
<dbReference type="Pfam" id="PF22784">
    <property type="entry name" value="PTP-SAK"/>
    <property type="match status" value="1"/>
</dbReference>
<dbReference type="InterPro" id="IPR029021">
    <property type="entry name" value="Prot-tyrosine_phosphatase-like"/>
</dbReference>
<gene>
    <name evidence="3" type="ORF">MACH16_05850</name>
</gene>